<dbReference type="AlphaFoldDB" id="A0A7W6IID8"/>
<keyword evidence="2" id="KW-1185">Reference proteome</keyword>
<protein>
    <submittedName>
        <fullName evidence="1">Uncharacterized protein</fullName>
    </submittedName>
</protein>
<evidence type="ECO:0000313" key="1">
    <source>
        <dbReference type="EMBL" id="MBB4042052.1"/>
    </source>
</evidence>
<proteinExistence type="predicted"/>
<dbReference type="RefSeq" id="WP_027316086.1">
    <property type="nucleotide sequence ID" value="NZ_JACIDC010000018.1"/>
</dbReference>
<sequence>MIAALPAPYAFPIGAAVRAGSHRGVVVAQPGPYSVRIRETDGRMLTASTTDLEFDSEPARAEALAPAEAPDLFSLL</sequence>
<gene>
    <name evidence="1" type="ORF">GGR34_003737</name>
</gene>
<dbReference type="EMBL" id="JACIDC010000018">
    <property type="protein sequence ID" value="MBB4042052.1"/>
    <property type="molecule type" value="Genomic_DNA"/>
</dbReference>
<name>A0A7W6IID8_9HYPH</name>
<comment type="caution">
    <text evidence="1">The sequence shown here is derived from an EMBL/GenBank/DDBJ whole genome shotgun (WGS) entry which is preliminary data.</text>
</comment>
<dbReference type="Proteomes" id="UP000519439">
    <property type="component" value="Unassembled WGS sequence"/>
</dbReference>
<accession>A0A7W6IID8</accession>
<reference evidence="1 2" key="1">
    <citation type="submission" date="2020-08" db="EMBL/GenBank/DDBJ databases">
        <title>Genomic Encyclopedia of Type Strains, Phase IV (KMG-IV): sequencing the most valuable type-strain genomes for metagenomic binning, comparative biology and taxonomic classification.</title>
        <authorList>
            <person name="Goeker M."/>
        </authorList>
    </citation>
    <scope>NUCLEOTIDE SEQUENCE [LARGE SCALE GENOMIC DNA]</scope>
    <source>
        <strain evidence="1 2">DSM 15743</strain>
    </source>
</reference>
<organism evidence="1 2">
    <name type="scientific">Microvirga flocculans</name>
    <dbReference type="NCBI Taxonomy" id="217168"/>
    <lineage>
        <taxon>Bacteria</taxon>
        <taxon>Pseudomonadati</taxon>
        <taxon>Pseudomonadota</taxon>
        <taxon>Alphaproteobacteria</taxon>
        <taxon>Hyphomicrobiales</taxon>
        <taxon>Methylobacteriaceae</taxon>
        <taxon>Microvirga</taxon>
    </lineage>
</organism>
<evidence type="ECO:0000313" key="2">
    <source>
        <dbReference type="Proteomes" id="UP000519439"/>
    </source>
</evidence>